<accession>A0A5C3P967</accession>
<feature type="compositionally biased region" description="Polar residues" evidence="1">
    <location>
        <begin position="872"/>
        <end position="894"/>
    </location>
</feature>
<feature type="region of interest" description="Disordered" evidence="1">
    <location>
        <begin position="1"/>
        <end position="27"/>
    </location>
</feature>
<feature type="domain" description="RRN6 K-rich C-terminal" evidence="2">
    <location>
        <begin position="788"/>
        <end position="935"/>
    </location>
</feature>
<dbReference type="InParanoid" id="A0A5C3P967"/>
<feature type="region of interest" description="Disordered" evidence="1">
    <location>
        <begin position="817"/>
        <end position="839"/>
    </location>
</feature>
<proteinExistence type="predicted"/>
<dbReference type="Pfam" id="PF20639">
    <property type="entry name" value="Rrn6_K-rich"/>
    <property type="match status" value="1"/>
</dbReference>
<evidence type="ECO:0000259" key="2">
    <source>
        <dbReference type="Pfam" id="PF20639"/>
    </source>
</evidence>
<reference evidence="3 4" key="1">
    <citation type="journal article" date="2019" name="Nat. Ecol. Evol.">
        <title>Megaphylogeny resolves global patterns of mushroom evolution.</title>
        <authorList>
            <person name="Varga T."/>
            <person name="Krizsan K."/>
            <person name="Foldi C."/>
            <person name="Dima B."/>
            <person name="Sanchez-Garcia M."/>
            <person name="Sanchez-Ramirez S."/>
            <person name="Szollosi G.J."/>
            <person name="Szarkandi J.G."/>
            <person name="Papp V."/>
            <person name="Albert L."/>
            <person name="Andreopoulos W."/>
            <person name="Angelini C."/>
            <person name="Antonin V."/>
            <person name="Barry K.W."/>
            <person name="Bougher N.L."/>
            <person name="Buchanan P."/>
            <person name="Buyck B."/>
            <person name="Bense V."/>
            <person name="Catcheside P."/>
            <person name="Chovatia M."/>
            <person name="Cooper J."/>
            <person name="Damon W."/>
            <person name="Desjardin D."/>
            <person name="Finy P."/>
            <person name="Geml J."/>
            <person name="Haridas S."/>
            <person name="Hughes K."/>
            <person name="Justo A."/>
            <person name="Karasinski D."/>
            <person name="Kautmanova I."/>
            <person name="Kiss B."/>
            <person name="Kocsube S."/>
            <person name="Kotiranta H."/>
            <person name="LaButti K.M."/>
            <person name="Lechner B.E."/>
            <person name="Liimatainen K."/>
            <person name="Lipzen A."/>
            <person name="Lukacs Z."/>
            <person name="Mihaltcheva S."/>
            <person name="Morgado L.N."/>
            <person name="Niskanen T."/>
            <person name="Noordeloos M.E."/>
            <person name="Ohm R.A."/>
            <person name="Ortiz-Santana B."/>
            <person name="Ovrebo C."/>
            <person name="Racz N."/>
            <person name="Riley R."/>
            <person name="Savchenko A."/>
            <person name="Shiryaev A."/>
            <person name="Soop K."/>
            <person name="Spirin V."/>
            <person name="Szebenyi C."/>
            <person name="Tomsovsky M."/>
            <person name="Tulloss R.E."/>
            <person name="Uehling J."/>
            <person name="Grigoriev I.V."/>
            <person name="Vagvolgyi C."/>
            <person name="Papp T."/>
            <person name="Martin F.M."/>
            <person name="Miettinen O."/>
            <person name="Hibbett D.S."/>
            <person name="Nagy L.G."/>
        </authorList>
    </citation>
    <scope>NUCLEOTIDE SEQUENCE [LARGE SCALE GENOMIC DNA]</scope>
    <source>
        <strain evidence="3 4">HHB13444</strain>
    </source>
</reference>
<dbReference type="PANTHER" id="PTHR28221">
    <property type="entry name" value="RNA POLYMERASE I-SPECIFIC TRANSCRIPTION INITIATION FACTOR RRN6"/>
    <property type="match status" value="1"/>
</dbReference>
<sequence>MDFWPGYFAEQETSSSQEKRKGKAQDKRIEGPWRYPVLDHGSLAAATLVRKAKRYEWSFAADIVNEYKLIASESPAEVFPPTRPKVSRAPKITPLQRAEQGAQFIRTYYPDVDIPAELIRAEIAEDDKATQTWKSNDIFSGNLIDVCTVQVARKHVPYLAFPMGATNSQLNMSPLTIRSRTKVDLKPRAAPVHTFQTPIRQIVSSPHVVETGTVRESFLGVRTMGSANIFKVKASAAFGNDAVETSSVVTVQRSSIGDRQPVDMTVLSSSSGTIGYVVNDMGDIYRCGVSEGKTTVERVHARDQTGPLLCHVAACSGRDKLVATFDTSAFLLDFRTGKEIACELYTVPRADTRLTFIDAPDDTHTVRLTSTDEILWLDDRNTRRPLLAVKHGRAFDISLAARSCGYSSKAGPQHALTKMPLTFLTSRRNSLVTIYDVSRTDRLVQMRSAPFALPPIVKPDGAHGGYALQPHALFGSKHLSVFQLSERGSVSVLHLDHSSVDATPEDASEHPRHTQWPAGVQELARKAHTMRADQGSLAERAHSMTDLQPVYHKLFVERNQESISTQSNAVFDTIERMPAFWQDSDAPVDHVLTTFDIALRSGAEPSDASRNDWFTGSALDSAAGYRAWGQGRVPREELAKRSPWHLDVSSSIRRHVPEFAGDPHKTLQNLACYDLSDGPHRTADSFRRETEARSQLALDLSLAADVFASQYPGQDAVTSFDEDVLNISLSTQAMSLGGDLEPPPVHFGFLRPNHSKVTSLRQGGGESDIPEASEATSRPLPPLGVRLLLQEWEVGTDPNHYVYRDPYDDAAEVRTPAAPRPTEQFAQRAPPLNTVPTPALTQRPPAIATAAPRAAPGVVASQPLARRPLAATRSQDALPAQSQGLMNGTGQPTDTWAPPPSSQEHFAATQVLPGPHGGRPNAVKKKPAKKRVGGF</sequence>
<dbReference type="Proteomes" id="UP000308197">
    <property type="component" value="Unassembled WGS sequence"/>
</dbReference>
<evidence type="ECO:0000313" key="3">
    <source>
        <dbReference type="EMBL" id="TFK86041.1"/>
    </source>
</evidence>
<feature type="region of interest" description="Disordered" evidence="1">
    <location>
        <begin position="757"/>
        <end position="778"/>
    </location>
</feature>
<organism evidence="3 4">
    <name type="scientific">Polyporus arcularius HHB13444</name>
    <dbReference type="NCBI Taxonomy" id="1314778"/>
    <lineage>
        <taxon>Eukaryota</taxon>
        <taxon>Fungi</taxon>
        <taxon>Dikarya</taxon>
        <taxon>Basidiomycota</taxon>
        <taxon>Agaricomycotina</taxon>
        <taxon>Agaricomycetes</taxon>
        <taxon>Polyporales</taxon>
        <taxon>Polyporaceae</taxon>
        <taxon>Polyporus</taxon>
    </lineage>
</organism>
<dbReference type="STRING" id="1314778.A0A5C3P967"/>
<gene>
    <name evidence="3" type="ORF">K466DRAFT_551098</name>
</gene>
<evidence type="ECO:0000313" key="4">
    <source>
        <dbReference type="Proteomes" id="UP000308197"/>
    </source>
</evidence>
<dbReference type="InterPro" id="IPR019350">
    <property type="entry name" value="RNA_pol_I-sp_TIF_RRN6-like"/>
</dbReference>
<keyword evidence="4" id="KW-1185">Reference proteome</keyword>
<name>A0A5C3P967_9APHY</name>
<dbReference type="PANTHER" id="PTHR28221:SF2">
    <property type="entry name" value="RNA POLYMERASE I-SPECIFIC TRANSCRIPTION INITIATION FACTOR RRN6"/>
    <property type="match status" value="1"/>
</dbReference>
<feature type="compositionally biased region" description="Basic residues" evidence="1">
    <location>
        <begin position="922"/>
        <end position="935"/>
    </location>
</feature>
<feature type="region of interest" description="Disordered" evidence="1">
    <location>
        <begin position="869"/>
        <end position="935"/>
    </location>
</feature>
<evidence type="ECO:0000256" key="1">
    <source>
        <dbReference type="SAM" id="MobiDB-lite"/>
    </source>
</evidence>
<feature type="compositionally biased region" description="Basic and acidic residues" evidence="1">
    <location>
        <begin position="17"/>
        <end position="27"/>
    </location>
</feature>
<dbReference type="InterPro" id="IPR048536">
    <property type="entry name" value="Rrn6_K-rich"/>
</dbReference>
<dbReference type="AlphaFoldDB" id="A0A5C3P967"/>
<dbReference type="EMBL" id="ML211219">
    <property type="protein sequence ID" value="TFK86041.1"/>
    <property type="molecule type" value="Genomic_DNA"/>
</dbReference>
<protein>
    <recommendedName>
        <fullName evidence="2">RRN6 K-rich C-terminal domain-containing protein</fullName>
    </recommendedName>
</protein>